<dbReference type="GO" id="GO:0019239">
    <property type="term" value="F:deaminase activity"/>
    <property type="evidence" value="ECO:0007669"/>
    <property type="project" value="TreeGrafter"/>
</dbReference>
<dbReference type="Proteomes" id="UP000594260">
    <property type="component" value="Unplaced"/>
</dbReference>
<dbReference type="InterPro" id="IPR006056">
    <property type="entry name" value="RidA"/>
</dbReference>
<evidence type="ECO:0000313" key="2">
    <source>
        <dbReference type="EnsemblMetazoa" id="XP_022660138"/>
    </source>
</evidence>
<dbReference type="Pfam" id="PF01042">
    <property type="entry name" value="Ribonuc_L-PSP"/>
    <property type="match status" value="1"/>
</dbReference>
<name>A0A7M7K177_VARDE</name>
<dbReference type="CTD" id="34897"/>
<dbReference type="EnsemblMetazoa" id="XM_022804403">
    <property type="protein sequence ID" value="XP_022660138"/>
    <property type="gene ID" value="LOC111249929"/>
</dbReference>
<dbReference type="FunFam" id="3.30.1330.40:FF:000001">
    <property type="entry name" value="L-PSP family endoribonuclease"/>
    <property type="match status" value="1"/>
</dbReference>
<evidence type="ECO:0000256" key="1">
    <source>
        <dbReference type="ARBA" id="ARBA00010552"/>
    </source>
</evidence>
<dbReference type="PANTHER" id="PTHR11803">
    <property type="entry name" value="2-IMINOBUTANOATE/2-IMINOPROPANOATE DEAMINASE RIDA"/>
    <property type="match status" value="1"/>
</dbReference>
<keyword evidence="3" id="KW-1185">Reference proteome</keyword>
<dbReference type="NCBIfam" id="TIGR00004">
    <property type="entry name" value="Rid family detoxifying hydrolase"/>
    <property type="match status" value="1"/>
</dbReference>
<reference evidence="2" key="1">
    <citation type="submission" date="2021-01" db="UniProtKB">
        <authorList>
            <consortium name="EnsemblMetazoa"/>
        </authorList>
    </citation>
    <scope>IDENTIFICATION</scope>
</reference>
<dbReference type="GO" id="GO:0005829">
    <property type="term" value="C:cytosol"/>
    <property type="evidence" value="ECO:0007669"/>
    <property type="project" value="TreeGrafter"/>
</dbReference>
<sequence length="127" mass="13825">MSLTRKVFNTDKAPEPIGPYSHAIKSGNMVYTSGQVGSHPDTRALVDGGITPETRQALKNLKRILEHAGSSMAEVVKCTIFIADMKEFVDMNRVYAEFTVYFSFSIGPSGPFLCSGCSFTHGCPGRN</sequence>
<dbReference type="PANTHER" id="PTHR11803:SF58">
    <property type="entry name" value="PROTEIN HMF1-RELATED"/>
    <property type="match status" value="1"/>
</dbReference>
<evidence type="ECO:0000313" key="3">
    <source>
        <dbReference type="Proteomes" id="UP000594260"/>
    </source>
</evidence>
<dbReference type="SUPFAM" id="SSF55298">
    <property type="entry name" value="YjgF-like"/>
    <property type="match status" value="1"/>
</dbReference>
<dbReference type="InterPro" id="IPR006175">
    <property type="entry name" value="YjgF/YER057c/UK114"/>
</dbReference>
<protein>
    <submittedName>
        <fullName evidence="2">Uncharacterized protein</fullName>
    </submittedName>
</protein>
<dbReference type="AlphaFoldDB" id="A0A7M7K177"/>
<dbReference type="Gene3D" id="3.30.1330.40">
    <property type="entry name" value="RutC-like"/>
    <property type="match status" value="1"/>
</dbReference>
<dbReference type="CDD" id="cd00448">
    <property type="entry name" value="YjgF_YER057c_UK114_family"/>
    <property type="match status" value="1"/>
</dbReference>
<dbReference type="GeneID" id="111249929"/>
<organism evidence="2 3">
    <name type="scientific">Varroa destructor</name>
    <name type="common">Honeybee mite</name>
    <dbReference type="NCBI Taxonomy" id="109461"/>
    <lineage>
        <taxon>Eukaryota</taxon>
        <taxon>Metazoa</taxon>
        <taxon>Ecdysozoa</taxon>
        <taxon>Arthropoda</taxon>
        <taxon>Chelicerata</taxon>
        <taxon>Arachnida</taxon>
        <taxon>Acari</taxon>
        <taxon>Parasitiformes</taxon>
        <taxon>Mesostigmata</taxon>
        <taxon>Gamasina</taxon>
        <taxon>Dermanyssoidea</taxon>
        <taxon>Varroidae</taxon>
        <taxon>Varroa</taxon>
    </lineage>
</organism>
<dbReference type="RefSeq" id="XP_022660138.1">
    <property type="nucleotide sequence ID" value="XM_022804403.1"/>
</dbReference>
<dbReference type="InterPro" id="IPR035959">
    <property type="entry name" value="RutC-like_sf"/>
</dbReference>
<comment type="similarity">
    <text evidence="1">Belongs to the RutC family.</text>
</comment>
<accession>A0A7M7K177</accession>
<proteinExistence type="inferred from homology"/>